<keyword evidence="5" id="KW-1185">Reference proteome</keyword>
<dbReference type="Pfam" id="PF00498">
    <property type="entry name" value="FHA"/>
    <property type="match status" value="1"/>
</dbReference>
<feature type="region of interest" description="Disordered" evidence="2">
    <location>
        <begin position="87"/>
        <end position="109"/>
    </location>
</feature>
<organism evidence="4 5">
    <name type="scientific">Nostocoides japonicum T1-X7</name>
    <dbReference type="NCBI Taxonomy" id="1194083"/>
    <lineage>
        <taxon>Bacteria</taxon>
        <taxon>Bacillati</taxon>
        <taxon>Actinomycetota</taxon>
        <taxon>Actinomycetes</taxon>
        <taxon>Micrococcales</taxon>
        <taxon>Intrasporangiaceae</taxon>
        <taxon>Nostocoides</taxon>
    </lineage>
</organism>
<proteinExistence type="predicted"/>
<gene>
    <name evidence="4" type="ORF">BN12_2000009</name>
</gene>
<comment type="caution">
    <text evidence="4">The sequence shown here is derived from an EMBL/GenBank/DDBJ whole genome shotgun (WGS) entry which is preliminary data.</text>
</comment>
<dbReference type="Gene3D" id="2.60.200.20">
    <property type="match status" value="1"/>
</dbReference>
<feature type="region of interest" description="Disordered" evidence="2">
    <location>
        <begin position="29"/>
        <end position="56"/>
    </location>
</feature>
<evidence type="ECO:0000313" key="5">
    <source>
        <dbReference type="Proteomes" id="UP000035721"/>
    </source>
</evidence>
<reference evidence="4 5" key="1">
    <citation type="journal article" date="2013" name="ISME J.">
        <title>A metabolic model for members of the genus Tetrasphaera involved in enhanced biological phosphorus removal.</title>
        <authorList>
            <person name="Kristiansen R."/>
            <person name="Nguyen H.T.T."/>
            <person name="Saunders A.M."/>
            <person name="Nielsen J.L."/>
            <person name="Wimmer R."/>
            <person name="Le V.Q."/>
            <person name="McIlroy S.J."/>
            <person name="Petrovski S."/>
            <person name="Seviour R.J."/>
            <person name="Calteau A."/>
            <person name="Nielsen K.L."/>
            <person name="Nielsen P.H."/>
        </authorList>
    </citation>
    <scope>NUCLEOTIDE SEQUENCE [LARGE SCALE GENOMIC DNA]</scope>
    <source>
        <strain evidence="4 5">T1-X7</strain>
    </source>
</reference>
<dbReference type="EMBL" id="CAJB01000114">
    <property type="protein sequence ID" value="CCH77561.1"/>
    <property type="molecule type" value="Genomic_DNA"/>
</dbReference>
<dbReference type="InterPro" id="IPR000253">
    <property type="entry name" value="FHA_dom"/>
</dbReference>
<dbReference type="STRING" id="1194083.BN12_2000009"/>
<keyword evidence="1" id="KW-0597">Phosphoprotein</keyword>
<name>A0A077LV46_9MICO</name>
<dbReference type="InterPro" id="IPR008984">
    <property type="entry name" value="SMAD_FHA_dom_sf"/>
</dbReference>
<accession>A0A077LV46</accession>
<sequence>MRCPNGHESEATDYCDTCGAVMETAADPTTGGAATTAGAGAAGGGAGSVDPRHPPAGITATAEAAAAGEPGAHGSVSAGATAAGNTVAAGEGAGSAPSTSGSPGAAPVSSLDLDVAGGAAATSAASSAGTRGASGSFDQTGSRGAGGSSDAAGSTGDRPCPNCGAPNAPDALFCEACGYDHTTGSMPRRAPVGIPDAGEDSAAPPNASTALRTPWVAEIWIDPRWYANQGSPDPLPSQGPPVVVALRNASLLIGRVSVSRGIQPDIDCGVDNGVSRRHAQLTTDGTRWWIEDLDSSNGTYIGDAVGDLPTTAIPVGQKREVDADDRIYLGSWTRIVLRPSTDDEVAALS</sequence>
<evidence type="ECO:0000256" key="1">
    <source>
        <dbReference type="ARBA" id="ARBA00022553"/>
    </source>
</evidence>
<evidence type="ECO:0000256" key="2">
    <source>
        <dbReference type="SAM" id="MobiDB-lite"/>
    </source>
</evidence>
<dbReference type="PROSITE" id="PS50006">
    <property type="entry name" value="FHA_DOMAIN"/>
    <property type="match status" value="1"/>
</dbReference>
<dbReference type="CDD" id="cd00060">
    <property type="entry name" value="FHA"/>
    <property type="match status" value="1"/>
</dbReference>
<dbReference type="SMART" id="SM00240">
    <property type="entry name" value="FHA"/>
    <property type="match status" value="1"/>
</dbReference>
<dbReference type="InterPro" id="IPR026870">
    <property type="entry name" value="Zinc_ribbon_dom"/>
</dbReference>
<feature type="domain" description="FHA" evidence="3">
    <location>
        <begin position="251"/>
        <end position="306"/>
    </location>
</feature>
<dbReference type="AlphaFoldDB" id="A0A077LV46"/>
<protein>
    <recommendedName>
        <fullName evidence="3">FHA domain-containing protein</fullName>
    </recommendedName>
</protein>
<feature type="compositionally biased region" description="Low complexity" evidence="2">
    <location>
        <begin position="29"/>
        <end position="39"/>
    </location>
</feature>
<dbReference type="Pfam" id="PF13240">
    <property type="entry name" value="Zn_Ribbon_1"/>
    <property type="match status" value="1"/>
</dbReference>
<dbReference type="SUPFAM" id="SSF49879">
    <property type="entry name" value="SMAD/FHA domain"/>
    <property type="match status" value="1"/>
</dbReference>
<evidence type="ECO:0000259" key="3">
    <source>
        <dbReference type="PROSITE" id="PS50006"/>
    </source>
</evidence>
<feature type="region of interest" description="Disordered" evidence="2">
    <location>
        <begin position="188"/>
        <end position="208"/>
    </location>
</feature>
<feature type="region of interest" description="Disordered" evidence="2">
    <location>
        <begin position="123"/>
        <end position="157"/>
    </location>
</feature>
<evidence type="ECO:0000313" key="4">
    <source>
        <dbReference type="EMBL" id="CCH77561.1"/>
    </source>
</evidence>
<dbReference type="Proteomes" id="UP000035721">
    <property type="component" value="Unassembled WGS sequence"/>
</dbReference>